<dbReference type="Gene3D" id="2.60.40.10">
    <property type="entry name" value="Immunoglobulins"/>
    <property type="match status" value="1"/>
</dbReference>
<dbReference type="SUPFAM" id="SSF51004">
    <property type="entry name" value="C-terminal (heme d1) domain of cytochrome cd1-nitrite reductase"/>
    <property type="match status" value="1"/>
</dbReference>
<keyword evidence="5" id="KW-1185">Reference proteome</keyword>
<dbReference type="SUPFAM" id="SSF49299">
    <property type="entry name" value="PKD domain"/>
    <property type="match status" value="1"/>
</dbReference>
<dbReference type="AlphaFoldDB" id="A0A4R2JSN9"/>
<dbReference type="RefSeq" id="WP_132118143.1">
    <property type="nucleotide sequence ID" value="NZ_SLWS01000004.1"/>
</dbReference>
<dbReference type="InterPro" id="IPR035986">
    <property type="entry name" value="PKD_dom_sf"/>
</dbReference>
<keyword evidence="2" id="KW-0472">Membrane</keyword>
<dbReference type="InterPro" id="IPR011048">
    <property type="entry name" value="Haem_d1_sf"/>
</dbReference>
<evidence type="ECO:0000256" key="2">
    <source>
        <dbReference type="SAM" id="Phobius"/>
    </source>
</evidence>
<evidence type="ECO:0000259" key="3">
    <source>
        <dbReference type="PROSITE" id="PS50093"/>
    </source>
</evidence>
<accession>A0A4R2JSN9</accession>
<dbReference type="EMBL" id="SLWS01000004">
    <property type="protein sequence ID" value="TCO59899.1"/>
    <property type="molecule type" value="Genomic_DNA"/>
</dbReference>
<gene>
    <name evidence="4" type="ORF">EV192_104742</name>
</gene>
<feature type="domain" description="PKD" evidence="3">
    <location>
        <begin position="438"/>
        <end position="496"/>
    </location>
</feature>
<evidence type="ECO:0000256" key="1">
    <source>
        <dbReference type="SAM" id="MobiDB-lite"/>
    </source>
</evidence>
<feature type="transmembrane region" description="Helical" evidence="2">
    <location>
        <begin position="12"/>
        <end position="31"/>
    </location>
</feature>
<comment type="caution">
    <text evidence="4">The sequence shown here is derived from an EMBL/GenBank/DDBJ whole genome shotgun (WGS) entry which is preliminary data.</text>
</comment>
<keyword evidence="2" id="KW-1133">Transmembrane helix</keyword>
<proteinExistence type="predicted"/>
<protein>
    <recommendedName>
        <fullName evidence="3">PKD domain-containing protein</fullName>
    </recommendedName>
</protein>
<feature type="region of interest" description="Disordered" evidence="1">
    <location>
        <begin position="367"/>
        <end position="419"/>
    </location>
</feature>
<feature type="compositionally biased region" description="Polar residues" evidence="1">
    <location>
        <begin position="383"/>
        <end position="394"/>
    </location>
</feature>
<sequence length="755" mass="78865">MRFSRLARRPAVVMTAVAGVAVAGVVVVGVGQGNPTQGVRLLSGQAWFASGKVGQVTLLDGASAEVAAQVKVAAPGDMLDVVQQGNTAYTVDQSAGMVRRVDGATFAPTPPATPIADARGSGLTVIAGPNSLYTLDNTRGILVSTDPKTLDRRGEMVSVAGRLAAGTVTVDDAGTLWAVDTATGDLNRVAGQDKIIRSGVVKPGVSTITIANGRPVIVDLADRTATSVDRDTGRTVGSFGLDLRTDDKVQVSGSPNADRIYVVATRGVLDVCDVAAQRCASAIPLTAGSDFGPAVEAGDRVFVPDYTTGQVLVVSLRESRVIARPNVLRPNVRFQLLTRDGVVFYNDAGSEEAGVIKLDGSLTTIRKYDPANPEQGVARPDTGGQQPTQGAGRTSDQRPADSSPRTDPSHPNDPQTPQVVVSNATPVVDEPIDLKVVDASGTPAHSAHWTYGDGTEGDGPATTHKWATARQAPYIVTVEATMSNGQKGSKTVNITVGDKHRFHLQVNVSDGGTVTSEDHKIVCPGTCSAELDPRVQITLTAKENNGHLLGSWSGACSGTDAKCDVLMDGPKTVTYQFGTVQPIHYTMTQPTGGTISVDGTVCPPKCTYQKPPGQPVTLKAAVANADYDFQGWAVGCPVKTQTDCTASFDHDVTLSANFASNKWTLTVHVTGSDPMYDPNVTGPHGLNCRFGSSGTCVVKIPKTEGTVTLKGASNSGDTSISSWDGPCQGHYSGWPATCQFQMDGDKTTTAKFTDY</sequence>
<organism evidence="4 5">
    <name type="scientific">Actinocrispum wychmicini</name>
    <dbReference type="NCBI Taxonomy" id="1213861"/>
    <lineage>
        <taxon>Bacteria</taxon>
        <taxon>Bacillati</taxon>
        <taxon>Actinomycetota</taxon>
        <taxon>Actinomycetes</taxon>
        <taxon>Pseudonocardiales</taxon>
        <taxon>Pseudonocardiaceae</taxon>
        <taxon>Actinocrispum</taxon>
    </lineage>
</organism>
<dbReference type="OrthoDB" id="3202743at2"/>
<dbReference type="GO" id="GO:0005975">
    <property type="term" value="P:carbohydrate metabolic process"/>
    <property type="evidence" value="ECO:0007669"/>
    <property type="project" value="UniProtKB-ARBA"/>
</dbReference>
<keyword evidence="2" id="KW-0812">Transmembrane</keyword>
<reference evidence="4 5" key="1">
    <citation type="submission" date="2019-03" db="EMBL/GenBank/DDBJ databases">
        <title>Genomic Encyclopedia of Type Strains, Phase IV (KMG-IV): sequencing the most valuable type-strain genomes for metagenomic binning, comparative biology and taxonomic classification.</title>
        <authorList>
            <person name="Goeker M."/>
        </authorList>
    </citation>
    <scope>NUCLEOTIDE SEQUENCE [LARGE SCALE GENOMIC DNA]</scope>
    <source>
        <strain evidence="4 5">DSM 45934</strain>
    </source>
</reference>
<evidence type="ECO:0000313" key="4">
    <source>
        <dbReference type="EMBL" id="TCO59899.1"/>
    </source>
</evidence>
<dbReference type="InterPro" id="IPR044060">
    <property type="entry name" value="Bacterial_rp_domain"/>
</dbReference>
<dbReference type="InterPro" id="IPR013783">
    <property type="entry name" value="Ig-like_fold"/>
</dbReference>
<name>A0A4R2JSN9_9PSEU</name>
<dbReference type="InterPro" id="IPR000601">
    <property type="entry name" value="PKD_dom"/>
</dbReference>
<dbReference type="PROSITE" id="PS50093">
    <property type="entry name" value="PKD"/>
    <property type="match status" value="1"/>
</dbReference>
<evidence type="ECO:0000313" key="5">
    <source>
        <dbReference type="Proteomes" id="UP000295680"/>
    </source>
</evidence>
<dbReference type="Proteomes" id="UP000295680">
    <property type="component" value="Unassembled WGS sequence"/>
</dbReference>
<dbReference type="Pfam" id="PF18998">
    <property type="entry name" value="Flg_new_2"/>
    <property type="match status" value="2"/>
</dbReference>